<evidence type="ECO:0000256" key="1">
    <source>
        <dbReference type="ARBA" id="ARBA00022737"/>
    </source>
</evidence>
<keyword evidence="5" id="KW-1185">Reference proteome</keyword>
<evidence type="ECO:0000259" key="3">
    <source>
        <dbReference type="Pfam" id="PF24883"/>
    </source>
</evidence>
<dbReference type="EMBL" id="JACCJC010000047">
    <property type="protein sequence ID" value="KAF6232585.1"/>
    <property type="molecule type" value="Genomic_DNA"/>
</dbReference>
<dbReference type="InterPro" id="IPR056125">
    <property type="entry name" value="DUF7708"/>
</dbReference>
<evidence type="ECO:0000259" key="2">
    <source>
        <dbReference type="Pfam" id="PF24809"/>
    </source>
</evidence>
<gene>
    <name evidence="4" type="ORF">HO173_009253</name>
</gene>
<sequence>MSKHGFFKQRFGRRKGSTNLPADYIQEHMEDNDLNSAIVSPPLKFAARINSFATSEINDELESEEDSLFSGAREELQLLQATIVQYQQKTDPDSSSMIKANETSSPWQDIREAVKVAKIREDGEDKDSWSARDSCDKIIDNISTFETWLDLLPGGDYGAVVGGVFKMVVTAAKRAHDVRVTIFQALADIPYWVGRANRYRDLYADSKPRDLVQMTAQLCSAVLVALRHIMIYLTEGILKKAWKAMAQGQAYKQTLLSQIDRVRDLIGKVDQEAAISSQYRMRDLEKLCQEYFPAINMQLKELKEQQNTENFRLDEATKKDLSTRIGEAAAGYCINSFYSHLSSNPGIDARIRGVVPPRILEARPSAEVERHIESVTQTALVLALGLSSDVPQQDLKRCLSMGTSLSLNDQDRVKWMMQSPKLREWLNFPGSRKLLINGDGAANEMLSSTTFLSAKLLESLGHIEPIVSQHFFCSLHTTSRKDIMADATGLIKSFVSQLLQRDVSWDLSFLSTTDLEKIQHNDLETICALYRRLIQQLPDTTFLFWMIDGINYYERSERRRDFLKVIHELLGILKDCNSVVIKLLLTCPGISLYVKDALGREDVLTVPPTVDGSRQGWSERVFQKTVGHEIEHLDGAALSG</sequence>
<dbReference type="Pfam" id="PF24809">
    <property type="entry name" value="DUF7708"/>
    <property type="match status" value="1"/>
</dbReference>
<feature type="domain" description="DUF7708" evidence="2">
    <location>
        <begin position="140"/>
        <end position="280"/>
    </location>
</feature>
<evidence type="ECO:0000313" key="5">
    <source>
        <dbReference type="Proteomes" id="UP000578531"/>
    </source>
</evidence>
<keyword evidence="1" id="KW-0677">Repeat</keyword>
<accession>A0A8H6FQ17</accession>
<feature type="domain" description="Nephrocystin 3-like N-terminal" evidence="3">
    <location>
        <begin position="414"/>
        <end position="586"/>
    </location>
</feature>
<proteinExistence type="predicted"/>
<protein>
    <submittedName>
        <fullName evidence="4">Uncharacterized protein</fullName>
    </submittedName>
</protein>
<comment type="caution">
    <text evidence="4">The sequence shown here is derived from an EMBL/GenBank/DDBJ whole genome shotgun (WGS) entry which is preliminary data.</text>
</comment>
<evidence type="ECO:0000313" key="4">
    <source>
        <dbReference type="EMBL" id="KAF6232585.1"/>
    </source>
</evidence>
<reference evidence="4 5" key="1">
    <citation type="journal article" date="2020" name="Genomics">
        <title>Complete, high-quality genomes from long-read metagenomic sequencing of two wolf lichen thalli reveals enigmatic genome architecture.</title>
        <authorList>
            <person name="McKenzie S.K."/>
            <person name="Walston R.F."/>
            <person name="Allen J.L."/>
        </authorList>
    </citation>
    <scope>NUCLEOTIDE SEQUENCE [LARGE SCALE GENOMIC DNA]</scope>
    <source>
        <strain evidence="4">WasteWater2</strain>
    </source>
</reference>
<dbReference type="RefSeq" id="XP_037162011.1">
    <property type="nucleotide sequence ID" value="XM_037311144.1"/>
</dbReference>
<dbReference type="OrthoDB" id="5419927at2759"/>
<dbReference type="PANTHER" id="PTHR40619">
    <property type="entry name" value="FUNGAL STAND N-TERMINAL GOODBYE DOMAIN-CONTAINING PROTEIN"/>
    <property type="match status" value="1"/>
</dbReference>
<dbReference type="PANTHER" id="PTHR40619:SF3">
    <property type="entry name" value="FUNGAL STAND N-TERMINAL GOODBYE DOMAIN-CONTAINING PROTEIN"/>
    <property type="match status" value="1"/>
</dbReference>
<name>A0A8H6FQ17_9LECA</name>
<dbReference type="Proteomes" id="UP000578531">
    <property type="component" value="Unassembled WGS sequence"/>
</dbReference>
<dbReference type="Pfam" id="PF24883">
    <property type="entry name" value="NPHP3_N"/>
    <property type="match status" value="1"/>
</dbReference>
<dbReference type="AlphaFoldDB" id="A0A8H6FQ17"/>
<dbReference type="InterPro" id="IPR056884">
    <property type="entry name" value="NPHP3-like_N"/>
</dbReference>
<organism evidence="4 5">
    <name type="scientific">Letharia columbiana</name>
    <dbReference type="NCBI Taxonomy" id="112416"/>
    <lineage>
        <taxon>Eukaryota</taxon>
        <taxon>Fungi</taxon>
        <taxon>Dikarya</taxon>
        <taxon>Ascomycota</taxon>
        <taxon>Pezizomycotina</taxon>
        <taxon>Lecanoromycetes</taxon>
        <taxon>OSLEUM clade</taxon>
        <taxon>Lecanoromycetidae</taxon>
        <taxon>Lecanorales</taxon>
        <taxon>Lecanorineae</taxon>
        <taxon>Parmeliaceae</taxon>
        <taxon>Letharia</taxon>
    </lineage>
</organism>
<dbReference type="GeneID" id="59290905"/>